<dbReference type="Pfam" id="PF00116">
    <property type="entry name" value="COX2"/>
    <property type="match status" value="1"/>
</dbReference>
<organism evidence="18 19">
    <name type="scientific">Candidatus Liberibacter europaeus</name>
    <dbReference type="NCBI Taxonomy" id="744859"/>
    <lineage>
        <taxon>Bacteria</taxon>
        <taxon>Pseudomonadati</taxon>
        <taxon>Pseudomonadota</taxon>
        <taxon>Alphaproteobacteria</taxon>
        <taxon>Hyphomicrobiales</taxon>
        <taxon>Rhizobiaceae</taxon>
        <taxon>Liberibacter</taxon>
    </lineage>
</organism>
<keyword evidence="7" id="KW-0732">Signal</keyword>
<comment type="subcellular location">
    <subcellularLocation>
        <location evidence="1">Cell membrane</location>
        <topology evidence="1">Multi-pass membrane protein</topology>
    </subcellularLocation>
</comment>
<reference evidence="19" key="1">
    <citation type="submission" date="2018-02" db="EMBL/GenBank/DDBJ databases">
        <title>Genome sequence of Candidatus Liberibacter europaeus.</title>
        <authorList>
            <person name="Frampton R.A."/>
            <person name="Thompson S.M."/>
            <person name="David C."/>
            <person name="Addison S.M."/>
            <person name="Smith G.R."/>
        </authorList>
    </citation>
    <scope>NUCLEOTIDE SEQUENCE [LARGE SCALE GENOMIC DNA]</scope>
</reference>
<feature type="domain" description="Cytochrome oxidase subunit II transmembrane region profile" evidence="17">
    <location>
        <begin position="16"/>
        <end position="113"/>
    </location>
</feature>
<evidence type="ECO:0000256" key="7">
    <source>
        <dbReference type="ARBA" id="ARBA00022729"/>
    </source>
</evidence>
<dbReference type="GO" id="GO:0004129">
    <property type="term" value="F:cytochrome-c oxidase activity"/>
    <property type="evidence" value="ECO:0007669"/>
    <property type="project" value="UniProtKB-UniRule"/>
</dbReference>
<keyword evidence="13" id="KW-0449">Lipoprotein</keyword>
<evidence type="ECO:0000256" key="15">
    <source>
        <dbReference type="SAM" id="Phobius"/>
    </source>
</evidence>
<dbReference type="InterPro" id="IPR010514">
    <property type="entry name" value="COX_ARM"/>
</dbReference>
<keyword evidence="8 14" id="KW-0249">Electron transport</keyword>
<dbReference type="InterPro" id="IPR002429">
    <property type="entry name" value="CcO_II-like_C"/>
</dbReference>
<dbReference type="EMBL" id="PSQJ01000001">
    <property type="protein sequence ID" value="PTL86970.1"/>
    <property type="molecule type" value="Genomic_DNA"/>
</dbReference>
<evidence type="ECO:0000256" key="5">
    <source>
        <dbReference type="ARBA" id="ARBA00022660"/>
    </source>
</evidence>
<dbReference type="InterPro" id="IPR011759">
    <property type="entry name" value="Cyt_c_oxidase_su2_TM_dom"/>
</dbReference>
<dbReference type="PANTHER" id="PTHR22888:SF18">
    <property type="entry name" value="CYTOCHROME BO(3) UBIQUINOL OXIDASE SUBUNIT 2"/>
    <property type="match status" value="1"/>
</dbReference>
<evidence type="ECO:0000256" key="14">
    <source>
        <dbReference type="PIRNR" id="PIRNR000292"/>
    </source>
</evidence>
<dbReference type="GO" id="GO:0016682">
    <property type="term" value="F:oxidoreductase activity, acting on diphenols and related substances as donors, oxygen as acceptor"/>
    <property type="evidence" value="ECO:0007669"/>
    <property type="project" value="InterPro"/>
</dbReference>
<dbReference type="SUPFAM" id="SSF49503">
    <property type="entry name" value="Cupredoxins"/>
    <property type="match status" value="1"/>
</dbReference>
<evidence type="ECO:0000256" key="11">
    <source>
        <dbReference type="ARBA" id="ARBA00023136"/>
    </source>
</evidence>
<dbReference type="InterPro" id="IPR006333">
    <property type="entry name" value="Cyt_o_ubiquinol_oxidase_su2"/>
</dbReference>
<evidence type="ECO:0000256" key="12">
    <source>
        <dbReference type="ARBA" id="ARBA00023139"/>
    </source>
</evidence>
<evidence type="ECO:0000259" key="17">
    <source>
        <dbReference type="PROSITE" id="PS50999"/>
    </source>
</evidence>
<proteinExistence type="inferred from homology"/>
<dbReference type="GO" id="GO:0042773">
    <property type="term" value="P:ATP synthesis coupled electron transport"/>
    <property type="evidence" value="ECO:0007669"/>
    <property type="project" value="TreeGrafter"/>
</dbReference>
<evidence type="ECO:0000256" key="3">
    <source>
        <dbReference type="ARBA" id="ARBA00022448"/>
    </source>
</evidence>
<keyword evidence="12" id="KW-0564">Palmitate</keyword>
<dbReference type="Pfam" id="PF06481">
    <property type="entry name" value="COX_ARM"/>
    <property type="match status" value="1"/>
</dbReference>
<dbReference type="PANTHER" id="PTHR22888">
    <property type="entry name" value="CYTOCHROME C OXIDASE, SUBUNIT II"/>
    <property type="match status" value="1"/>
</dbReference>
<dbReference type="InterPro" id="IPR008972">
    <property type="entry name" value="Cupredoxin"/>
</dbReference>
<evidence type="ECO:0000256" key="10">
    <source>
        <dbReference type="ARBA" id="ARBA00023002"/>
    </source>
</evidence>
<dbReference type="SUPFAM" id="SSF81464">
    <property type="entry name" value="Cytochrome c oxidase subunit II-like, transmembrane region"/>
    <property type="match status" value="1"/>
</dbReference>
<evidence type="ECO:0000256" key="1">
    <source>
        <dbReference type="ARBA" id="ARBA00004651"/>
    </source>
</evidence>
<dbReference type="PROSITE" id="PS51257">
    <property type="entry name" value="PROKAR_LIPOPROTEIN"/>
    <property type="match status" value="1"/>
</dbReference>
<evidence type="ECO:0000256" key="4">
    <source>
        <dbReference type="ARBA" id="ARBA00022475"/>
    </source>
</evidence>
<dbReference type="Gene3D" id="2.60.40.420">
    <property type="entry name" value="Cupredoxins - blue copper proteins"/>
    <property type="match status" value="1"/>
</dbReference>
<dbReference type="InterPro" id="IPR034227">
    <property type="entry name" value="CuRO_UO_II"/>
</dbReference>
<dbReference type="InterPro" id="IPR036257">
    <property type="entry name" value="Cyt_c_oxidase_su2_TM_sf"/>
</dbReference>
<dbReference type="Gene3D" id="1.10.287.90">
    <property type="match status" value="1"/>
</dbReference>
<keyword evidence="3 14" id="KW-0813">Transport</keyword>
<feature type="domain" description="Cytochrome oxidase subunit II copper A binding" evidence="16">
    <location>
        <begin position="128"/>
        <end position="240"/>
    </location>
</feature>
<keyword evidence="10 14" id="KW-0560">Oxidoreductase</keyword>
<comment type="similarity">
    <text evidence="2 14">Belongs to the cytochrome c oxidase subunit 2 family.</text>
</comment>
<keyword evidence="5 14" id="KW-0679">Respiratory chain</keyword>
<accession>A0A2T4VYV4</accession>
<name>A0A2T4VYV4_9HYPH</name>
<evidence type="ECO:0000256" key="13">
    <source>
        <dbReference type="ARBA" id="ARBA00023288"/>
    </source>
</evidence>
<keyword evidence="11 14" id="KW-0472">Membrane</keyword>
<dbReference type="CDD" id="cd04212">
    <property type="entry name" value="CuRO_UO_II"/>
    <property type="match status" value="1"/>
</dbReference>
<feature type="transmembrane region" description="Helical" evidence="15">
    <location>
        <begin position="83"/>
        <end position="103"/>
    </location>
</feature>
<dbReference type="AlphaFoldDB" id="A0A2T4VYV4"/>
<evidence type="ECO:0000256" key="6">
    <source>
        <dbReference type="ARBA" id="ARBA00022692"/>
    </source>
</evidence>
<comment type="caution">
    <text evidence="18">The sequence shown here is derived from an EMBL/GenBank/DDBJ whole genome shotgun (WGS) entry which is preliminary data.</text>
</comment>
<feature type="transmembrane region" description="Helical" evidence="15">
    <location>
        <begin position="38"/>
        <end position="62"/>
    </location>
</feature>
<dbReference type="PIRSF" id="PIRSF000292">
    <property type="entry name" value="Ubi_od_II"/>
    <property type="match status" value="1"/>
</dbReference>
<dbReference type="GO" id="GO:0009486">
    <property type="term" value="F:cytochrome bo3 ubiquinol oxidase activity"/>
    <property type="evidence" value="ECO:0007669"/>
    <property type="project" value="InterPro"/>
</dbReference>
<sequence length="318" mass="36023">MSRFMKIAVSSFPMLIISACDLVIMNPQGYIAAQQADLIRISVVLMLLIVVPVFVAILFFAWKYRSTNKESHYDPEWCHSTKLEFFVWAAPLVIIGCLAFITWDATHRMDPYVPLEKISATQSISLNEKPLVIEVVALDWKWIFFLPEYNIAVVNELAVPVNRPLKFKITSSSVMNSFYVPGLAGQIYAMAGMETQLHAVMNKEGLYSGFSANYSGRGFSHMRFKFYGKSTNGFDDWVAHVRQNGTHLDRNRYLKLERASENDPVQYFSSVESGLYHSILNFCVRSDKICIDEVMRIDALGGGGIYGINQRLLDSDHG</sequence>
<dbReference type="InterPro" id="IPR045187">
    <property type="entry name" value="CcO_II"/>
</dbReference>
<keyword evidence="9 15" id="KW-1133">Transmembrane helix</keyword>
<dbReference type="GO" id="GO:0005507">
    <property type="term" value="F:copper ion binding"/>
    <property type="evidence" value="ECO:0007669"/>
    <property type="project" value="InterPro"/>
</dbReference>
<keyword evidence="6 15" id="KW-0812">Transmembrane</keyword>
<evidence type="ECO:0000313" key="18">
    <source>
        <dbReference type="EMBL" id="PTL86970.1"/>
    </source>
</evidence>
<evidence type="ECO:0000256" key="9">
    <source>
        <dbReference type="ARBA" id="ARBA00022989"/>
    </source>
</evidence>
<evidence type="ECO:0000256" key="8">
    <source>
        <dbReference type="ARBA" id="ARBA00022982"/>
    </source>
</evidence>
<keyword evidence="4 14" id="KW-1003">Cell membrane</keyword>
<dbReference type="NCBIfam" id="TIGR01433">
    <property type="entry name" value="CyoA"/>
    <property type="match status" value="1"/>
</dbReference>
<dbReference type="PROSITE" id="PS50857">
    <property type="entry name" value="COX2_CUA"/>
    <property type="match status" value="1"/>
</dbReference>
<gene>
    <name evidence="18" type="primary">cyoA</name>
    <name evidence="18" type="ORF">C4617_00710</name>
</gene>
<evidence type="ECO:0000259" key="16">
    <source>
        <dbReference type="PROSITE" id="PS50857"/>
    </source>
</evidence>
<dbReference type="GO" id="GO:0005886">
    <property type="term" value="C:plasma membrane"/>
    <property type="evidence" value="ECO:0007669"/>
    <property type="project" value="UniProtKB-SubCell"/>
</dbReference>
<dbReference type="PROSITE" id="PS50999">
    <property type="entry name" value="COX2_TM"/>
    <property type="match status" value="1"/>
</dbReference>
<protein>
    <recommendedName>
        <fullName evidence="14">Ubiquinol oxidase subunit 2</fullName>
    </recommendedName>
</protein>
<evidence type="ECO:0000256" key="2">
    <source>
        <dbReference type="ARBA" id="ARBA00007866"/>
    </source>
</evidence>
<dbReference type="Proteomes" id="UP000240811">
    <property type="component" value="Unassembled WGS sequence"/>
</dbReference>
<evidence type="ECO:0000313" key="19">
    <source>
        <dbReference type="Proteomes" id="UP000240811"/>
    </source>
</evidence>